<dbReference type="SUPFAM" id="SSF51905">
    <property type="entry name" value="FAD/NAD(P)-binding domain"/>
    <property type="match status" value="1"/>
</dbReference>
<reference evidence="5 6" key="1">
    <citation type="submission" date="2021-03" db="EMBL/GenBank/DDBJ databases">
        <title>Genomic Encyclopedia of Type Strains, Phase IV (KMG-IV): sequencing the most valuable type-strain genomes for metagenomic binning, comparative biology and taxonomic classification.</title>
        <authorList>
            <person name="Goeker M."/>
        </authorList>
    </citation>
    <scope>NUCLEOTIDE SEQUENCE [LARGE SCALE GENOMIC DNA]</scope>
    <source>
        <strain evidence="5 6">DSM 40499</strain>
    </source>
</reference>
<evidence type="ECO:0000256" key="3">
    <source>
        <dbReference type="ARBA" id="ARBA00038396"/>
    </source>
</evidence>
<dbReference type="EC" id="1.14.14.-" evidence="5"/>
<comment type="caution">
    <text evidence="5">The sequence shown here is derived from an EMBL/GenBank/DDBJ whole genome shotgun (WGS) entry which is preliminary data.</text>
</comment>
<dbReference type="InterPro" id="IPR050816">
    <property type="entry name" value="Flavin-dep_Halogenase_NPB"/>
</dbReference>
<comment type="similarity">
    <text evidence="3">Belongs to the flavin-dependent halogenase family. Bacterial tryptophan halogenase subfamily.</text>
</comment>
<organism evidence="5 6">
    <name type="scientific">Streptomyces griseochromogenes</name>
    <dbReference type="NCBI Taxonomy" id="68214"/>
    <lineage>
        <taxon>Bacteria</taxon>
        <taxon>Bacillati</taxon>
        <taxon>Actinomycetota</taxon>
        <taxon>Actinomycetes</taxon>
        <taxon>Kitasatosporales</taxon>
        <taxon>Streptomycetaceae</taxon>
        <taxon>Streptomyces</taxon>
    </lineage>
</organism>
<dbReference type="Gene3D" id="3.50.50.60">
    <property type="entry name" value="FAD/NAD(P)-binding domain"/>
    <property type="match status" value="1"/>
</dbReference>
<sequence length="612" mass="67758">MAILGSGIGGSMLACILARHGVSTLLLEGASHPRFTIGESLIPETGLRLRIVADKYGVPEIGWIGTFHKLRKHVSSNCGVKRSFGFMYHRAGEENRPEEINQFGTLTPPAGPDSHLFRQDTDAFLAALSVKYGATFRSQTRISDITFGDDEVELRAASGETYRAKLLIDASGMRSMVSDQLGMRDEVPRFRTDTRTIYTHMMGVRSADLLLDPKGRRNLISPLGQSTMHHVFDGGWMWVIPFSNHRDATNPLTSVGLMLDRRKHPDPQGTPEQEFRRVISAYPTVARHFAEANAARPWVRSGRIQYSSPHLIAPRLIQLPHAAAFIDPLYSSGMSVLVVAVDLIAESLLKAVAENDYATERFKFMEDVVNRGFDHYDTIVSGSFDSFASYDTWNAWNRNWVMGSLLGTFGPLSLLMHYHKTKDRSYLEKTTEPSRMGVLGSHLPGVVDMARASRADMDAAIAGRITHKEASERIFARFRATDFLPPYMGFGDPRKTATATFTLIPGARHVTWYRMHGDPVYRDNCTFPLMTYARDGATFVLGEARDAWRRSFSALRDVFFAHNSDWRHIAPALAEHGELVTPVPASAPSAEEPAGLDGAEAPRSAASATGVG</sequence>
<evidence type="ECO:0000256" key="1">
    <source>
        <dbReference type="ARBA" id="ARBA00023002"/>
    </source>
</evidence>
<evidence type="ECO:0000256" key="2">
    <source>
        <dbReference type="ARBA" id="ARBA00023033"/>
    </source>
</evidence>
<dbReference type="RefSeq" id="WP_159399952.1">
    <property type="nucleotide sequence ID" value="NZ_CP016279.1"/>
</dbReference>
<evidence type="ECO:0000256" key="4">
    <source>
        <dbReference type="SAM" id="MobiDB-lite"/>
    </source>
</evidence>
<feature type="compositionally biased region" description="Low complexity" evidence="4">
    <location>
        <begin position="583"/>
        <end position="593"/>
    </location>
</feature>
<keyword evidence="2" id="KW-0503">Monooxygenase</keyword>
<dbReference type="GO" id="GO:0016491">
    <property type="term" value="F:oxidoreductase activity"/>
    <property type="evidence" value="ECO:0007669"/>
    <property type="project" value="UniProtKB-KW"/>
</dbReference>
<keyword evidence="6" id="KW-1185">Reference proteome</keyword>
<proteinExistence type="inferred from homology"/>
<evidence type="ECO:0000313" key="5">
    <source>
        <dbReference type="EMBL" id="MBP2049790.1"/>
    </source>
</evidence>
<name>A0ABS4LQX6_9ACTN</name>
<protein>
    <submittedName>
        <fullName evidence="5">FADH2 O2-dependent halogenase</fullName>
        <ecNumber evidence="5">1.14.14.-</ecNumber>
    </submittedName>
</protein>
<dbReference type="PANTHER" id="PTHR43747:SF5">
    <property type="entry name" value="FAD-BINDING DOMAIN-CONTAINING PROTEIN"/>
    <property type="match status" value="1"/>
</dbReference>
<keyword evidence="1 5" id="KW-0560">Oxidoreductase</keyword>
<dbReference type="InterPro" id="IPR036188">
    <property type="entry name" value="FAD/NAD-bd_sf"/>
</dbReference>
<evidence type="ECO:0000313" key="6">
    <source>
        <dbReference type="Proteomes" id="UP001519309"/>
    </source>
</evidence>
<dbReference type="PANTHER" id="PTHR43747">
    <property type="entry name" value="FAD-BINDING PROTEIN"/>
    <property type="match status" value="1"/>
</dbReference>
<accession>A0ABS4LQX6</accession>
<feature type="region of interest" description="Disordered" evidence="4">
    <location>
        <begin position="583"/>
        <end position="612"/>
    </location>
</feature>
<dbReference type="Proteomes" id="UP001519309">
    <property type="component" value="Unassembled WGS sequence"/>
</dbReference>
<dbReference type="EMBL" id="JAGGLP010000005">
    <property type="protein sequence ID" value="MBP2049790.1"/>
    <property type="molecule type" value="Genomic_DNA"/>
</dbReference>
<dbReference type="Pfam" id="PF04820">
    <property type="entry name" value="Trp_halogenase"/>
    <property type="match status" value="1"/>
</dbReference>
<gene>
    <name evidence="5" type="ORF">J2Z21_002726</name>
</gene>
<dbReference type="InterPro" id="IPR006905">
    <property type="entry name" value="Flavin_halogenase"/>
</dbReference>